<feature type="region of interest" description="Disordered" evidence="3">
    <location>
        <begin position="17"/>
        <end position="48"/>
    </location>
</feature>
<comment type="function">
    <text evidence="2">Bifunctional nuclease with both RNase and DNase activities. Involved in basal defense response. Participates in abscisic acid-derived callose deposition following infection by a necrotrophic pathogen.</text>
</comment>
<dbReference type="AlphaFoldDB" id="A0A7S0WJR5"/>
<dbReference type="InterPro" id="IPR001943">
    <property type="entry name" value="UVR_dom"/>
</dbReference>
<accession>A0A7S0WJR5</accession>
<organism evidence="6">
    <name type="scientific">Pyramimonas obovata</name>
    <dbReference type="NCBI Taxonomy" id="1411642"/>
    <lineage>
        <taxon>Eukaryota</taxon>
        <taxon>Viridiplantae</taxon>
        <taxon>Chlorophyta</taxon>
        <taxon>Pyramimonadophyceae</taxon>
        <taxon>Pyramimonadales</taxon>
        <taxon>Pyramimonadaceae</taxon>
        <taxon>Pyramimonas</taxon>
        <taxon>Pyramimonas incertae sedis</taxon>
    </lineage>
</organism>
<sequence>MGSLAAVNTHAAIHGCRTPANSRAQGGSSKLMGATSCSKPSSRTSGIEQHGLCGQQLRDGPRAFGGRLSAQYPNNKRSLHRMNRLVTRAGDEVDATTDRSAPEGDFVRAIVENVGRTSGHAPVVFLKMLDGSDLVLPVFIGEAECSALLKEIKQQTTFRPMTHDLMKNTLELLGYKVTHIVVTDLRDNTFYARICYASTEDGVEKVVDIDARPSDAINLAVRFQAPIYVSKHVISSSAYLASGGDATKKEAEVDEEWLRKVSAQAARRRDPTLELRSRLAVAVSEERYDDAVRIRDQIGNLIGSHSTASLLYQLEQAVAEERFDEAAVIRDELSTIDESAEREAKIVFDEE</sequence>
<dbReference type="PROSITE" id="PS50151">
    <property type="entry name" value="UVR"/>
    <property type="match status" value="1"/>
</dbReference>
<dbReference type="Pfam" id="PF02577">
    <property type="entry name" value="BFN_dom"/>
    <property type="match status" value="1"/>
</dbReference>
<feature type="compositionally biased region" description="Polar residues" evidence="3">
    <location>
        <begin position="19"/>
        <end position="28"/>
    </location>
</feature>
<dbReference type="EMBL" id="HBFA01019301">
    <property type="protein sequence ID" value="CAD8669185.1"/>
    <property type="molecule type" value="Transcribed_RNA"/>
</dbReference>
<feature type="domain" description="BFN" evidence="5">
    <location>
        <begin position="106"/>
        <end position="241"/>
    </location>
</feature>
<evidence type="ECO:0000256" key="2">
    <source>
        <dbReference type="ARBA" id="ARBA00025428"/>
    </source>
</evidence>
<dbReference type="GO" id="GO:0016567">
    <property type="term" value="P:protein ubiquitination"/>
    <property type="evidence" value="ECO:0007669"/>
    <property type="project" value="TreeGrafter"/>
</dbReference>
<gene>
    <name evidence="6" type="ORF">POBO1169_LOCUS9885</name>
</gene>
<name>A0A7S0WJR5_9CHLO</name>
<evidence type="ECO:0000259" key="5">
    <source>
        <dbReference type="PROSITE" id="PS51658"/>
    </source>
</evidence>
<evidence type="ECO:0000313" key="6">
    <source>
        <dbReference type="EMBL" id="CAD8669185.1"/>
    </source>
</evidence>
<dbReference type="GO" id="GO:0030891">
    <property type="term" value="C:VCB complex"/>
    <property type="evidence" value="ECO:0007669"/>
    <property type="project" value="TreeGrafter"/>
</dbReference>
<feature type="compositionally biased region" description="Polar residues" evidence="3">
    <location>
        <begin position="35"/>
        <end position="47"/>
    </location>
</feature>
<feature type="domain" description="UVR" evidence="4">
    <location>
        <begin position="304"/>
        <end position="339"/>
    </location>
</feature>
<dbReference type="SUPFAM" id="SSF103256">
    <property type="entry name" value="Hypothetical protein TM0160"/>
    <property type="match status" value="1"/>
</dbReference>
<dbReference type="GO" id="GO:0004518">
    <property type="term" value="F:nuclease activity"/>
    <property type="evidence" value="ECO:0007669"/>
    <property type="project" value="InterPro"/>
</dbReference>
<dbReference type="PANTHER" id="PTHR15160:SF1">
    <property type="entry name" value="VON HIPPEL-LINDAU DISEASE TUMOR SUPPRESSOR"/>
    <property type="match status" value="1"/>
</dbReference>
<dbReference type="InterPro" id="IPR036104">
    <property type="entry name" value="BFN_sf"/>
</dbReference>
<protein>
    <recommendedName>
        <fullName evidence="7">BFN domain-containing protein</fullName>
    </recommendedName>
</protein>
<proteinExistence type="inferred from homology"/>
<comment type="similarity">
    <text evidence="1">Belongs to the bifunctional nuclease family.</text>
</comment>
<reference evidence="6" key="1">
    <citation type="submission" date="2021-01" db="EMBL/GenBank/DDBJ databases">
        <authorList>
            <person name="Corre E."/>
            <person name="Pelletier E."/>
            <person name="Niang G."/>
            <person name="Scheremetjew M."/>
            <person name="Finn R."/>
            <person name="Kale V."/>
            <person name="Holt S."/>
            <person name="Cochrane G."/>
            <person name="Meng A."/>
            <person name="Brown T."/>
            <person name="Cohen L."/>
        </authorList>
    </citation>
    <scope>NUCLEOTIDE SEQUENCE</scope>
    <source>
        <strain evidence="6">CCMP722</strain>
    </source>
</reference>
<evidence type="ECO:0000256" key="3">
    <source>
        <dbReference type="SAM" id="MobiDB-lite"/>
    </source>
</evidence>
<dbReference type="Pfam" id="PF02151">
    <property type="entry name" value="UVR"/>
    <property type="match status" value="1"/>
</dbReference>
<dbReference type="GO" id="GO:0005634">
    <property type="term" value="C:nucleus"/>
    <property type="evidence" value="ECO:0007669"/>
    <property type="project" value="TreeGrafter"/>
</dbReference>
<dbReference type="InterPro" id="IPR003729">
    <property type="entry name" value="Bi_nuclease_dom"/>
</dbReference>
<dbReference type="PANTHER" id="PTHR15160">
    <property type="entry name" value="VON HIPPEL-LINDAU PROTEIN"/>
    <property type="match status" value="1"/>
</dbReference>
<evidence type="ECO:0000256" key="1">
    <source>
        <dbReference type="ARBA" id="ARBA00009095"/>
    </source>
</evidence>
<dbReference type="Gene3D" id="3.10.690.10">
    <property type="entry name" value="Bifunctional nuclease domain"/>
    <property type="match status" value="1"/>
</dbReference>
<evidence type="ECO:0000259" key="4">
    <source>
        <dbReference type="PROSITE" id="PS50151"/>
    </source>
</evidence>
<dbReference type="PROSITE" id="PS51658">
    <property type="entry name" value="BFN"/>
    <property type="match status" value="1"/>
</dbReference>
<evidence type="ECO:0008006" key="7">
    <source>
        <dbReference type="Google" id="ProtNLM"/>
    </source>
</evidence>